<sequence>MIKALHENLTTGKVRSNRMYLQNPMSSLPLKQHLKPRTLNLSDHRIFQLLRAIEDATGVRSFIQKEEIQILDHVFDVMLPEILISILTNQGETRLQKDQEARGPFEKHGHMEPSDVMKEQDQTHQHFSAISLP</sequence>
<keyword evidence="3" id="KW-1185">Reference proteome</keyword>
<reference evidence="2 3" key="2">
    <citation type="submission" date="2019-01" db="EMBL/GenBank/DDBJ databases">
        <title>A chromosome length genome reference of the Java medaka (oryzias javanicus).</title>
        <authorList>
            <person name="Herpin A."/>
            <person name="Takehana Y."/>
            <person name="Naruse K."/>
            <person name="Ansai S."/>
            <person name="Kawaguchi M."/>
        </authorList>
    </citation>
    <scope>NUCLEOTIDE SEQUENCE [LARGE SCALE GENOMIC DNA]</scope>
    <source>
        <strain evidence="2">RS831</strain>
        <tissue evidence="2">Whole body</tissue>
    </source>
</reference>
<dbReference type="AlphaFoldDB" id="A0A3S2UE81"/>
<reference evidence="2 3" key="1">
    <citation type="submission" date="2018-11" db="EMBL/GenBank/DDBJ databases">
        <authorList>
            <person name="Lopez-Roques C."/>
            <person name="Donnadieu C."/>
            <person name="Bouchez O."/>
            <person name="Klopp C."/>
            <person name="Cabau C."/>
            <person name="Zahm M."/>
        </authorList>
    </citation>
    <scope>NUCLEOTIDE SEQUENCE [LARGE SCALE GENOMIC DNA]</scope>
    <source>
        <strain evidence="2">RS831</strain>
        <tissue evidence="2">Whole body</tissue>
    </source>
</reference>
<evidence type="ECO:0000313" key="3">
    <source>
        <dbReference type="Proteomes" id="UP000283210"/>
    </source>
</evidence>
<evidence type="ECO:0000313" key="2">
    <source>
        <dbReference type="EMBL" id="RVE69029.1"/>
    </source>
</evidence>
<protein>
    <submittedName>
        <fullName evidence="2">Uncharacterized protein</fullName>
    </submittedName>
</protein>
<feature type="compositionally biased region" description="Basic and acidic residues" evidence="1">
    <location>
        <begin position="94"/>
        <end position="124"/>
    </location>
</feature>
<dbReference type="OrthoDB" id="8975022at2759"/>
<accession>A0A3S2UE81</accession>
<dbReference type="Proteomes" id="UP000283210">
    <property type="component" value="Chromosome 8"/>
</dbReference>
<proteinExistence type="predicted"/>
<feature type="region of interest" description="Disordered" evidence="1">
    <location>
        <begin position="94"/>
        <end position="133"/>
    </location>
</feature>
<name>A0A3S2UE81_ORYJA</name>
<dbReference type="EMBL" id="CM012444">
    <property type="protein sequence ID" value="RVE69029.1"/>
    <property type="molecule type" value="Genomic_DNA"/>
</dbReference>
<organism evidence="2 3">
    <name type="scientific">Oryzias javanicus</name>
    <name type="common">Javanese ricefish</name>
    <name type="synonym">Aplocheilus javanicus</name>
    <dbReference type="NCBI Taxonomy" id="123683"/>
    <lineage>
        <taxon>Eukaryota</taxon>
        <taxon>Metazoa</taxon>
        <taxon>Chordata</taxon>
        <taxon>Craniata</taxon>
        <taxon>Vertebrata</taxon>
        <taxon>Euteleostomi</taxon>
        <taxon>Actinopterygii</taxon>
        <taxon>Neopterygii</taxon>
        <taxon>Teleostei</taxon>
        <taxon>Neoteleostei</taxon>
        <taxon>Acanthomorphata</taxon>
        <taxon>Ovalentaria</taxon>
        <taxon>Atherinomorphae</taxon>
        <taxon>Beloniformes</taxon>
        <taxon>Adrianichthyidae</taxon>
        <taxon>Oryziinae</taxon>
        <taxon>Oryzias</taxon>
    </lineage>
</organism>
<gene>
    <name evidence="2" type="ORF">OJAV_G00073720</name>
</gene>
<evidence type="ECO:0000256" key="1">
    <source>
        <dbReference type="SAM" id="MobiDB-lite"/>
    </source>
</evidence>